<keyword evidence="1" id="KW-0812">Transmembrane</keyword>
<dbReference type="EMBL" id="AZCN01000069">
    <property type="protein sequence ID" value="KRK14720.1"/>
    <property type="molecule type" value="Genomic_DNA"/>
</dbReference>
<proteinExistence type="predicted"/>
<dbReference type="eggNOG" id="ENOG5030AQE">
    <property type="taxonomic scope" value="Bacteria"/>
</dbReference>
<evidence type="ECO:0000256" key="1">
    <source>
        <dbReference type="SAM" id="Phobius"/>
    </source>
</evidence>
<evidence type="ECO:0000313" key="3">
    <source>
        <dbReference type="Proteomes" id="UP000051181"/>
    </source>
</evidence>
<reference evidence="2 3" key="1">
    <citation type="journal article" date="2015" name="Genome Announc.">
        <title>Expanding the biotechnology potential of lactobacilli through comparative genomics of 213 strains and associated genera.</title>
        <authorList>
            <person name="Sun Z."/>
            <person name="Harris H.M."/>
            <person name="McCann A."/>
            <person name="Guo C."/>
            <person name="Argimon S."/>
            <person name="Zhang W."/>
            <person name="Yang X."/>
            <person name="Jeffery I.B."/>
            <person name="Cooney J.C."/>
            <person name="Kagawa T.F."/>
            <person name="Liu W."/>
            <person name="Song Y."/>
            <person name="Salvetti E."/>
            <person name="Wrobel A."/>
            <person name="Rasinkangas P."/>
            <person name="Parkhill J."/>
            <person name="Rea M.C."/>
            <person name="O'Sullivan O."/>
            <person name="Ritari J."/>
            <person name="Douillard F.P."/>
            <person name="Paul Ross R."/>
            <person name="Yang R."/>
            <person name="Briner A.E."/>
            <person name="Felis G.E."/>
            <person name="de Vos W.M."/>
            <person name="Barrangou R."/>
            <person name="Klaenhammer T.R."/>
            <person name="Caufield P.W."/>
            <person name="Cui Y."/>
            <person name="Zhang H."/>
            <person name="O'Toole P.W."/>
        </authorList>
    </citation>
    <scope>NUCLEOTIDE SEQUENCE [LARGE SCALE GENOMIC DNA]</scope>
    <source>
        <strain evidence="2 3">DSM 20001</strain>
    </source>
</reference>
<name>A0A0R1EZ44_9LACO</name>
<organism evidence="2 3">
    <name type="scientific">Loigolactobacillus coryniformis subsp. coryniformis KCTC 3167 = DSM 20001</name>
    <dbReference type="NCBI Taxonomy" id="913848"/>
    <lineage>
        <taxon>Bacteria</taxon>
        <taxon>Bacillati</taxon>
        <taxon>Bacillota</taxon>
        <taxon>Bacilli</taxon>
        <taxon>Lactobacillales</taxon>
        <taxon>Lactobacillaceae</taxon>
        <taxon>Loigolactobacillus</taxon>
    </lineage>
</organism>
<dbReference type="Proteomes" id="UP000051181">
    <property type="component" value="Unassembled WGS sequence"/>
</dbReference>
<accession>A0A0R1EZ44</accession>
<feature type="transmembrane region" description="Helical" evidence="1">
    <location>
        <begin position="12"/>
        <end position="30"/>
    </location>
</feature>
<feature type="transmembrane region" description="Helical" evidence="1">
    <location>
        <begin position="114"/>
        <end position="132"/>
    </location>
</feature>
<dbReference type="PATRIC" id="fig|913848.6.peg.2191"/>
<keyword evidence="1" id="KW-1133">Transmembrane helix</keyword>
<sequence>MQLFKQRLSKEYFHFAYGVFTLIGGIYVFLHLNYLDEPQITPPPPLPRFEHLGADFVDDWWFASLLVLAGFFLLLGVFLGLRKWRDIGVVLAAPLYGAMAFAFAWRGLLDQRFNLTWVSMGLAFVLLIGTAMRGDRRHD</sequence>
<feature type="transmembrane region" description="Helical" evidence="1">
    <location>
        <begin position="60"/>
        <end position="81"/>
    </location>
</feature>
<gene>
    <name evidence="2" type="ORF">FD22_GL002143</name>
</gene>
<dbReference type="GeneID" id="65917575"/>
<keyword evidence="1" id="KW-0472">Membrane</keyword>
<dbReference type="RefSeq" id="WP_010010692.1">
    <property type="nucleotide sequence ID" value="NZ_AZCN01000069.1"/>
</dbReference>
<dbReference type="AlphaFoldDB" id="A0A0R1EZ44"/>
<evidence type="ECO:0000313" key="2">
    <source>
        <dbReference type="EMBL" id="KRK14720.1"/>
    </source>
</evidence>
<feature type="transmembrane region" description="Helical" evidence="1">
    <location>
        <begin position="88"/>
        <end position="108"/>
    </location>
</feature>
<comment type="caution">
    <text evidence="2">The sequence shown here is derived from an EMBL/GenBank/DDBJ whole genome shotgun (WGS) entry which is preliminary data.</text>
</comment>
<protein>
    <submittedName>
        <fullName evidence="2">Uncharacterized protein</fullName>
    </submittedName>
</protein>